<evidence type="ECO:0000256" key="3">
    <source>
        <dbReference type="ARBA" id="ARBA00022840"/>
    </source>
</evidence>
<dbReference type="InterPro" id="IPR017871">
    <property type="entry name" value="ABC_transporter-like_CS"/>
</dbReference>
<accession>A0A7C3CTI1</accession>
<dbReference type="PROSITE" id="PS00211">
    <property type="entry name" value="ABC_TRANSPORTER_1"/>
    <property type="match status" value="1"/>
</dbReference>
<reference evidence="7" key="1">
    <citation type="journal article" date="2020" name="mSystems">
        <title>Genome- and Community-Level Interaction Insights into Carbon Utilization and Element Cycling Functions of Hydrothermarchaeota in Hydrothermal Sediment.</title>
        <authorList>
            <person name="Zhou Z."/>
            <person name="Liu Y."/>
            <person name="Xu W."/>
            <person name="Pan J."/>
            <person name="Luo Z.H."/>
            <person name="Li M."/>
        </authorList>
    </citation>
    <scope>NUCLEOTIDE SEQUENCE [LARGE SCALE GENOMIC DNA]</scope>
    <source>
        <strain evidence="7">HyVt-483</strain>
    </source>
</reference>
<dbReference type="Proteomes" id="UP000886043">
    <property type="component" value="Unassembled WGS sequence"/>
</dbReference>
<dbReference type="Gene3D" id="3.40.50.300">
    <property type="entry name" value="P-loop containing nucleotide triphosphate hydrolases"/>
    <property type="match status" value="1"/>
</dbReference>
<dbReference type="AlphaFoldDB" id="A0A7C3CTI1"/>
<dbReference type="GO" id="GO:0016887">
    <property type="term" value="F:ATP hydrolysis activity"/>
    <property type="evidence" value="ECO:0007669"/>
    <property type="project" value="InterPro"/>
</dbReference>
<dbReference type="PROSITE" id="PS50893">
    <property type="entry name" value="ABC_TRANSPORTER_2"/>
    <property type="match status" value="1"/>
</dbReference>
<sequence>MNWFKVRDLRVKQGGFQLRVPELDLSGGEMVAILGPNGSGKSTLLRALAGLIAYQGEIFLAGRTLPQVPEKERFRLVSYLPQSAHLGLPFEVYYVVLTGRYPLLAGRGYSASDFKAVEKLLDLLDLVRLRLRLFGELSGGERQRVLLARALAREAPVLLLDEPLAALDLHHQHRIMRYLRDYVRRKDGLVLAVLHDLALALKYFRRFLLLRRGYLYGDVGVEELSPDLLSRVMGVRIEFVPWENERLVRVKG</sequence>
<dbReference type="PANTHER" id="PTHR42794:SF1">
    <property type="entry name" value="HEMIN IMPORT ATP-BINDING PROTEIN HMUV"/>
    <property type="match status" value="1"/>
</dbReference>
<keyword evidence="3 7" id="KW-0067">ATP-binding</keyword>
<organism evidence="7">
    <name type="scientific">Thermosulfurimonas dismutans</name>
    <dbReference type="NCBI Taxonomy" id="999894"/>
    <lineage>
        <taxon>Bacteria</taxon>
        <taxon>Pseudomonadati</taxon>
        <taxon>Thermodesulfobacteriota</taxon>
        <taxon>Thermodesulfobacteria</taxon>
        <taxon>Thermodesulfobacteriales</taxon>
        <taxon>Thermodesulfobacteriaceae</taxon>
        <taxon>Thermosulfurimonas</taxon>
    </lineage>
</organism>
<dbReference type="SMART" id="SM00382">
    <property type="entry name" value="AAA"/>
    <property type="match status" value="1"/>
</dbReference>
<keyword evidence="1" id="KW-0813">Transport</keyword>
<protein>
    <submittedName>
        <fullName evidence="7">ABC transporter ATP-binding protein</fullName>
    </submittedName>
</protein>
<evidence type="ECO:0000259" key="6">
    <source>
        <dbReference type="PROSITE" id="PS50893"/>
    </source>
</evidence>
<dbReference type="Pfam" id="PF00005">
    <property type="entry name" value="ABC_tran"/>
    <property type="match status" value="1"/>
</dbReference>
<comment type="caution">
    <text evidence="7">The sequence shown here is derived from an EMBL/GenBank/DDBJ whole genome shotgun (WGS) entry which is preliminary data.</text>
</comment>
<dbReference type="GO" id="GO:0005524">
    <property type="term" value="F:ATP binding"/>
    <property type="evidence" value="ECO:0007669"/>
    <property type="project" value="UniProtKB-KW"/>
</dbReference>
<feature type="domain" description="ABC transporter" evidence="6">
    <location>
        <begin position="1"/>
        <end position="237"/>
    </location>
</feature>
<evidence type="ECO:0000256" key="5">
    <source>
        <dbReference type="ARBA" id="ARBA00037066"/>
    </source>
</evidence>
<name>A0A7C3CTI1_9BACT</name>
<comment type="function">
    <text evidence="5">Part of the ABC transporter complex HmuTUV involved in hemin import. Responsible for energy coupling to the transport system.</text>
</comment>
<evidence type="ECO:0000256" key="2">
    <source>
        <dbReference type="ARBA" id="ARBA00022741"/>
    </source>
</evidence>
<dbReference type="InterPro" id="IPR003439">
    <property type="entry name" value="ABC_transporter-like_ATP-bd"/>
</dbReference>
<dbReference type="InterPro" id="IPR027417">
    <property type="entry name" value="P-loop_NTPase"/>
</dbReference>
<dbReference type="PANTHER" id="PTHR42794">
    <property type="entry name" value="HEMIN IMPORT ATP-BINDING PROTEIN HMUV"/>
    <property type="match status" value="1"/>
</dbReference>
<proteinExistence type="predicted"/>
<dbReference type="CDD" id="cd03214">
    <property type="entry name" value="ABC_Iron-Siderophores_B12_Hemin"/>
    <property type="match status" value="1"/>
</dbReference>
<keyword evidence="2" id="KW-0547">Nucleotide-binding</keyword>
<evidence type="ECO:0000313" key="7">
    <source>
        <dbReference type="EMBL" id="HFC98013.1"/>
    </source>
</evidence>
<gene>
    <name evidence="7" type="ORF">ENJ40_06100</name>
</gene>
<evidence type="ECO:0000256" key="1">
    <source>
        <dbReference type="ARBA" id="ARBA00022448"/>
    </source>
</evidence>
<dbReference type="InterPro" id="IPR003593">
    <property type="entry name" value="AAA+_ATPase"/>
</dbReference>
<dbReference type="EMBL" id="DRMH01000078">
    <property type="protein sequence ID" value="HFC98013.1"/>
    <property type="molecule type" value="Genomic_DNA"/>
</dbReference>
<keyword evidence="4" id="KW-1278">Translocase</keyword>
<dbReference type="SUPFAM" id="SSF52540">
    <property type="entry name" value="P-loop containing nucleoside triphosphate hydrolases"/>
    <property type="match status" value="1"/>
</dbReference>
<evidence type="ECO:0000256" key="4">
    <source>
        <dbReference type="ARBA" id="ARBA00022967"/>
    </source>
</evidence>